<dbReference type="InterPro" id="IPR011051">
    <property type="entry name" value="RmlC_Cupin_sf"/>
</dbReference>
<dbReference type="GO" id="GO:0016853">
    <property type="term" value="F:isomerase activity"/>
    <property type="evidence" value="ECO:0007669"/>
    <property type="project" value="UniProtKB-KW"/>
</dbReference>
<dbReference type="InterPro" id="IPR001538">
    <property type="entry name" value="Man6P_isomerase-2_C"/>
</dbReference>
<accession>A0A097EP07</accession>
<evidence type="ECO:0000313" key="3">
    <source>
        <dbReference type="Proteomes" id="UP000029672"/>
    </source>
</evidence>
<dbReference type="GO" id="GO:0009298">
    <property type="term" value="P:GDP-mannose biosynthetic process"/>
    <property type="evidence" value="ECO:0007669"/>
    <property type="project" value="TreeGrafter"/>
</dbReference>
<name>A0A097EP07_9GAMM</name>
<dbReference type="PANTHER" id="PTHR46390:SF1">
    <property type="entry name" value="MANNOSE-1-PHOSPHATE GUANYLYLTRANSFERASE"/>
    <property type="match status" value="1"/>
</dbReference>
<dbReference type="PANTHER" id="PTHR46390">
    <property type="entry name" value="MANNOSE-1-PHOSPHATE GUANYLYLTRANSFERASE"/>
    <property type="match status" value="1"/>
</dbReference>
<dbReference type="eggNOG" id="COG0662">
    <property type="taxonomic scope" value="Bacteria"/>
</dbReference>
<proteinExistence type="predicted"/>
<dbReference type="EMBL" id="CP009574">
    <property type="protein sequence ID" value="AIT09301.1"/>
    <property type="molecule type" value="Genomic_DNA"/>
</dbReference>
<dbReference type="GO" id="GO:0005976">
    <property type="term" value="P:polysaccharide metabolic process"/>
    <property type="evidence" value="ECO:0007669"/>
    <property type="project" value="InterPro"/>
</dbReference>
<gene>
    <name evidence="2" type="ORF">LO80_04505</name>
</gene>
<dbReference type="Proteomes" id="UP000029672">
    <property type="component" value="Chromosome"/>
</dbReference>
<dbReference type="KEGG" id="frf:LO80_04505"/>
<organism evidence="2 3">
    <name type="scientific">Candidatus Francisella endociliophora</name>
    <dbReference type="NCBI Taxonomy" id="653937"/>
    <lineage>
        <taxon>Bacteria</taxon>
        <taxon>Pseudomonadati</taxon>
        <taxon>Pseudomonadota</taxon>
        <taxon>Gammaproteobacteria</taxon>
        <taxon>Thiotrichales</taxon>
        <taxon>Francisellaceae</taxon>
        <taxon>Francisella</taxon>
    </lineage>
</organism>
<dbReference type="OrthoDB" id="9806359at2"/>
<dbReference type="RefSeq" id="WP_040008937.1">
    <property type="nucleotide sequence ID" value="NZ_CP009574.1"/>
</dbReference>
<dbReference type="STRING" id="1547445.LO80_04505"/>
<reference evidence="2 3" key="1">
    <citation type="submission" date="2014-10" db="EMBL/GenBank/DDBJ databases">
        <title>Whole genome sequence of Francisella endociliophora strain FSC1006, isolated from a laboratory culture of the marine ciliate Euplotes raikovi.</title>
        <authorList>
            <person name="Granberg M."/>
            <person name="Backman S."/>
            <person name="Lundmark E."/>
            <person name="Nilsson E."/>
            <person name="Karlsson E."/>
            <person name="Thelaus J."/>
            <person name="Ohrman C."/>
            <person name="Larkeryd A."/>
            <person name="Stenberg P."/>
        </authorList>
    </citation>
    <scope>NUCLEOTIDE SEQUENCE [LARGE SCALE GENOMIC DNA]</scope>
    <source>
        <strain evidence="2 3">FSC1006</strain>
    </source>
</reference>
<dbReference type="CDD" id="cd02213">
    <property type="entry name" value="cupin_PMI_typeII_C"/>
    <property type="match status" value="1"/>
</dbReference>
<dbReference type="AlphaFoldDB" id="A0A097EP07"/>
<keyword evidence="3" id="KW-1185">Reference proteome</keyword>
<keyword evidence="2" id="KW-0413">Isomerase</keyword>
<dbReference type="InterPro" id="IPR014710">
    <property type="entry name" value="RmlC-like_jellyroll"/>
</dbReference>
<dbReference type="InterPro" id="IPR051161">
    <property type="entry name" value="Mannose-6P_isomerase_type2"/>
</dbReference>
<dbReference type="HOGENOM" id="CLU_035527_4_1_6"/>
<sequence length="120" mass="13992">MSNLNEVGKVYERPWGTYQTINFTDKSQTKIITVKPKGQLSLQKHFKRAEHWVVVTGKPTITVDENVKEYNVGEHIFIPKESVHRLENFTDSDIQIIEVQVGDYLGEDDIVRLEDIYKRD</sequence>
<dbReference type="SUPFAM" id="SSF51182">
    <property type="entry name" value="RmlC-like cupins"/>
    <property type="match status" value="1"/>
</dbReference>
<dbReference type="GO" id="GO:0004475">
    <property type="term" value="F:mannose-1-phosphate guanylyltransferase (GTP) activity"/>
    <property type="evidence" value="ECO:0007669"/>
    <property type="project" value="TreeGrafter"/>
</dbReference>
<evidence type="ECO:0000259" key="1">
    <source>
        <dbReference type="Pfam" id="PF01050"/>
    </source>
</evidence>
<feature type="domain" description="Mannose-6-phosphate isomerase type II C-terminal" evidence="1">
    <location>
        <begin position="9"/>
        <end position="115"/>
    </location>
</feature>
<protein>
    <submittedName>
        <fullName evidence="2">Mannose-6-phosphate isomerase</fullName>
    </submittedName>
</protein>
<evidence type="ECO:0000313" key="2">
    <source>
        <dbReference type="EMBL" id="AIT09301.1"/>
    </source>
</evidence>
<dbReference type="Gene3D" id="2.60.120.10">
    <property type="entry name" value="Jelly Rolls"/>
    <property type="match status" value="1"/>
</dbReference>
<dbReference type="Pfam" id="PF01050">
    <property type="entry name" value="MannoseP_isomer"/>
    <property type="match status" value="1"/>
</dbReference>